<comment type="caution">
    <text evidence="11">The sequence shown here is derived from an EMBL/GenBank/DDBJ whole genome shotgun (WGS) entry which is preliminary data.</text>
</comment>
<keyword evidence="3 7" id="KW-0378">Hydrolase</keyword>
<dbReference type="Proteomes" id="UP000265750">
    <property type="component" value="Unassembled WGS sequence"/>
</dbReference>
<proteinExistence type="inferred from homology"/>
<dbReference type="GO" id="GO:0005737">
    <property type="term" value="C:cytoplasm"/>
    <property type="evidence" value="ECO:0007669"/>
    <property type="project" value="UniProtKB-SubCell"/>
</dbReference>
<keyword evidence="2 7" id="KW-0820">tRNA-binding</keyword>
<protein>
    <recommendedName>
        <fullName evidence="6 7">Peptidyl-tRNA hydrolase</fullName>
        <shortName evidence="7">Pth</shortName>
        <ecNumber evidence="1 7">3.1.1.29</ecNumber>
    </recommendedName>
</protein>
<feature type="binding site" evidence="7">
    <location>
        <position position="112"/>
    </location>
    <ligand>
        <name>tRNA</name>
        <dbReference type="ChEBI" id="CHEBI:17843"/>
    </ligand>
</feature>
<comment type="function">
    <text evidence="7">Catalyzes the release of premature peptidyl moieties from peptidyl-tRNA molecules trapped in stalled 50S ribosomal subunits, and thus maintains levels of free tRNAs and 50S ribosomes.</text>
</comment>
<dbReference type="AlphaFoldDB" id="A0A3A1WNJ7"/>
<feature type="binding site" evidence="7">
    <location>
        <position position="14"/>
    </location>
    <ligand>
        <name>tRNA</name>
        <dbReference type="ChEBI" id="CHEBI:17843"/>
    </ligand>
</feature>
<evidence type="ECO:0000313" key="11">
    <source>
        <dbReference type="EMBL" id="RIY02097.1"/>
    </source>
</evidence>
<dbReference type="GO" id="GO:0004045">
    <property type="term" value="F:peptidyl-tRNA hydrolase activity"/>
    <property type="evidence" value="ECO:0007669"/>
    <property type="project" value="UniProtKB-UniRule"/>
</dbReference>
<keyword evidence="12" id="KW-1185">Reference proteome</keyword>
<evidence type="ECO:0000256" key="1">
    <source>
        <dbReference type="ARBA" id="ARBA00013260"/>
    </source>
</evidence>
<comment type="subcellular location">
    <subcellularLocation>
        <location evidence="7">Cytoplasm</location>
    </subcellularLocation>
</comment>
<dbReference type="InterPro" id="IPR018171">
    <property type="entry name" value="Pept_tRNA_hydro_CS"/>
</dbReference>
<dbReference type="RefSeq" id="WP_119539234.1">
    <property type="nucleotide sequence ID" value="NZ_QYRN01000003.1"/>
</dbReference>
<dbReference type="PROSITE" id="PS01195">
    <property type="entry name" value="PEPT_TRNA_HYDROL_1"/>
    <property type="match status" value="1"/>
</dbReference>
<evidence type="ECO:0000256" key="4">
    <source>
        <dbReference type="ARBA" id="ARBA00022884"/>
    </source>
</evidence>
<name>A0A3A1WNJ7_9HYPH</name>
<evidence type="ECO:0000313" key="12">
    <source>
        <dbReference type="Proteomes" id="UP000265750"/>
    </source>
</evidence>
<comment type="subunit">
    <text evidence="7">Monomer.</text>
</comment>
<dbReference type="CDD" id="cd00462">
    <property type="entry name" value="PTH"/>
    <property type="match status" value="1"/>
</dbReference>
<evidence type="ECO:0000256" key="7">
    <source>
        <dbReference type="HAMAP-Rule" id="MF_00083"/>
    </source>
</evidence>
<dbReference type="PROSITE" id="PS01196">
    <property type="entry name" value="PEPT_TRNA_HYDROL_2"/>
    <property type="match status" value="1"/>
</dbReference>
<keyword evidence="4 7" id="KW-0694">RNA-binding</keyword>
<dbReference type="GO" id="GO:0000049">
    <property type="term" value="F:tRNA binding"/>
    <property type="evidence" value="ECO:0007669"/>
    <property type="project" value="UniProtKB-UniRule"/>
</dbReference>
<comment type="catalytic activity">
    <reaction evidence="7 8">
        <text>an N-acyl-L-alpha-aminoacyl-tRNA + H2O = an N-acyl-L-amino acid + a tRNA + H(+)</text>
        <dbReference type="Rhea" id="RHEA:54448"/>
        <dbReference type="Rhea" id="RHEA-COMP:10123"/>
        <dbReference type="Rhea" id="RHEA-COMP:13883"/>
        <dbReference type="ChEBI" id="CHEBI:15377"/>
        <dbReference type="ChEBI" id="CHEBI:15378"/>
        <dbReference type="ChEBI" id="CHEBI:59874"/>
        <dbReference type="ChEBI" id="CHEBI:78442"/>
        <dbReference type="ChEBI" id="CHEBI:138191"/>
        <dbReference type="EC" id="3.1.1.29"/>
    </reaction>
</comment>
<evidence type="ECO:0000256" key="9">
    <source>
        <dbReference type="RuleBase" id="RU004320"/>
    </source>
</evidence>
<dbReference type="InterPro" id="IPR036416">
    <property type="entry name" value="Pept_tRNA_hydro_sf"/>
</dbReference>
<keyword evidence="7" id="KW-0963">Cytoplasm</keyword>
<comment type="similarity">
    <text evidence="5 7 9">Belongs to the PTH family.</text>
</comment>
<dbReference type="Gene3D" id="3.40.50.1470">
    <property type="entry name" value="Peptidyl-tRNA hydrolase"/>
    <property type="match status" value="1"/>
</dbReference>
<dbReference type="EMBL" id="QYRN01000003">
    <property type="protein sequence ID" value="RIY02097.1"/>
    <property type="molecule type" value="Genomic_DNA"/>
</dbReference>
<evidence type="ECO:0000256" key="8">
    <source>
        <dbReference type="RuleBase" id="RU000673"/>
    </source>
</evidence>
<dbReference type="PANTHER" id="PTHR17224">
    <property type="entry name" value="PEPTIDYL-TRNA HYDROLASE"/>
    <property type="match status" value="1"/>
</dbReference>
<gene>
    <name evidence="7" type="primary">pth</name>
    <name evidence="11" type="ORF">D3218_07300</name>
</gene>
<evidence type="ECO:0000256" key="2">
    <source>
        <dbReference type="ARBA" id="ARBA00022555"/>
    </source>
</evidence>
<dbReference type="GO" id="GO:0006515">
    <property type="term" value="P:protein quality control for misfolded or incompletely synthesized proteins"/>
    <property type="evidence" value="ECO:0007669"/>
    <property type="project" value="UniProtKB-UniRule"/>
</dbReference>
<reference evidence="12" key="1">
    <citation type="submission" date="2018-09" db="EMBL/GenBank/DDBJ databases">
        <authorList>
            <person name="Tuo L."/>
        </authorList>
    </citation>
    <scope>NUCLEOTIDE SEQUENCE [LARGE SCALE GENOMIC DNA]</scope>
    <source>
        <strain evidence="12">M2BS4Y-1</strain>
    </source>
</reference>
<dbReference type="SUPFAM" id="SSF53178">
    <property type="entry name" value="Peptidyl-tRNA hydrolase-like"/>
    <property type="match status" value="1"/>
</dbReference>
<organism evidence="11 12">
    <name type="scientific">Aureimonas flava</name>
    <dbReference type="NCBI Taxonomy" id="2320271"/>
    <lineage>
        <taxon>Bacteria</taxon>
        <taxon>Pseudomonadati</taxon>
        <taxon>Pseudomonadota</taxon>
        <taxon>Alphaproteobacteria</taxon>
        <taxon>Hyphomicrobiales</taxon>
        <taxon>Aurantimonadaceae</taxon>
        <taxon>Aureimonas</taxon>
    </lineage>
</organism>
<feature type="site" description="Discriminates between blocked and unblocked aminoacyl-tRNA" evidence="7">
    <location>
        <position position="9"/>
    </location>
</feature>
<dbReference type="OrthoDB" id="9800507at2"/>
<dbReference type="GO" id="GO:0072344">
    <property type="term" value="P:rescue of stalled ribosome"/>
    <property type="evidence" value="ECO:0007669"/>
    <property type="project" value="UniProtKB-UniRule"/>
</dbReference>
<evidence type="ECO:0000256" key="3">
    <source>
        <dbReference type="ARBA" id="ARBA00022801"/>
    </source>
</evidence>
<dbReference type="InterPro" id="IPR001328">
    <property type="entry name" value="Pept_tRNA_hydro"/>
</dbReference>
<feature type="site" description="Stabilizes the basic form of H active site to accept a proton" evidence="7">
    <location>
        <position position="91"/>
    </location>
</feature>
<feature type="active site" description="Proton acceptor" evidence="7">
    <location>
        <position position="19"/>
    </location>
</feature>
<feature type="binding site" evidence="7">
    <location>
        <position position="64"/>
    </location>
    <ligand>
        <name>tRNA</name>
        <dbReference type="ChEBI" id="CHEBI:17843"/>
    </ligand>
</feature>
<dbReference type="EC" id="3.1.1.29" evidence="1 7"/>
<evidence type="ECO:0000256" key="5">
    <source>
        <dbReference type="ARBA" id="ARBA00038063"/>
    </source>
</evidence>
<dbReference type="NCBIfam" id="TIGR00447">
    <property type="entry name" value="pth"/>
    <property type="match status" value="1"/>
</dbReference>
<evidence type="ECO:0000256" key="6">
    <source>
        <dbReference type="ARBA" id="ARBA00050038"/>
    </source>
</evidence>
<feature type="compositionally biased region" description="Low complexity" evidence="10">
    <location>
        <begin position="194"/>
        <end position="216"/>
    </location>
</feature>
<evidence type="ECO:0000256" key="10">
    <source>
        <dbReference type="SAM" id="MobiDB-lite"/>
    </source>
</evidence>
<accession>A0A3A1WNJ7</accession>
<comment type="function">
    <text evidence="7">Hydrolyzes ribosome-free peptidyl-tRNAs (with 1 or more amino acids incorporated), which drop off the ribosome during protein synthesis, or as a result of ribosome stalling.</text>
</comment>
<feature type="compositionally biased region" description="Low complexity" evidence="10">
    <location>
        <begin position="224"/>
        <end position="233"/>
    </location>
</feature>
<dbReference type="PANTHER" id="PTHR17224:SF1">
    <property type="entry name" value="PEPTIDYL-TRNA HYDROLASE"/>
    <property type="match status" value="1"/>
</dbReference>
<feature type="region of interest" description="Disordered" evidence="10">
    <location>
        <begin position="189"/>
        <end position="240"/>
    </location>
</feature>
<dbReference type="HAMAP" id="MF_00083">
    <property type="entry name" value="Pept_tRNA_hydro_bact"/>
    <property type="match status" value="1"/>
</dbReference>
<feature type="binding site" evidence="7">
    <location>
        <position position="66"/>
    </location>
    <ligand>
        <name>tRNA</name>
        <dbReference type="ChEBI" id="CHEBI:17843"/>
    </ligand>
</feature>
<dbReference type="FunFam" id="3.40.50.1470:FF:000001">
    <property type="entry name" value="Peptidyl-tRNA hydrolase"/>
    <property type="match status" value="1"/>
</dbReference>
<sequence length="240" mass="25410">MLLMVGLGNPGAQYAGNRHNIGFMAVDEIARAPGFSPWSKKFHGEIADGQVAGEKVLLLKPQTFMNDSGRSVQAAASFYRISPDRIVVFHDELDLPPGKLRVKTGGGHGGHNGLRSIDAHLGKEYRRVRLGIGHPGAKERVNPHVLGDFAKADRDWLEPMLEAVARNADTLARGEDAVFMNKVTLATGGVQEPSGARGAAKAASGESHVRQARGSQPPSPPASGPMAGMLRRLLGGGDTT</sequence>
<dbReference type="Pfam" id="PF01195">
    <property type="entry name" value="Pept_tRNA_hydro"/>
    <property type="match status" value="1"/>
</dbReference>